<accession>A0A432ZDD2</accession>
<dbReference type="RefSeq" id="WP_126785254.1">
    <property type="nucleotide sequence ID" value="NZ_PIQF01000003.1"/>
</dbReference>
<dbReference type="EC" id="2.7.13.3" evidence="3"/>
<dbReference type="PROSITE" id="PS50112">
    <property type="entry name" value="PAS"/>
    <property type="match status" value="2"/>
</dbReference>
<dbReference type="CDD" id="cd00082">
    <property type="entry name" value="HisKA"/>
    <property type="match status" value="1"/>
</dbReference>
<evidence type="ECO:0000256" key="6">
    <source>
        <dbReference type="ARBA" id="ARBA00022692"/>
    </source>
</evidence>
<dbReference type="InterPro" id="IPR006189">
    <property type="entry name" value="CHASE_dom"/>
</dbReference>
<keyword evidence="7" id="KW-0418">Kinase</keyword>
<dbReference type="Gene3D" id="2.10.70.100">
    <property type="match status" value="1"/>
</dbReference>
<feature type="domain" description="CHASE" evidence="16">
    <location>
        <begin position="114"/>
        <end position="249"/>
    </location>
</feature>
<dbReference type="InterPro" id="IPR001789">
    <property type="entry name" value="Sig_transdc_resp-reg_receiver"/>
</dbReference>
<keyword evidence="5" id="KW-0808">Transferase</keyword>
<dbReference type="SMART" id="SM01079">
    <property type="entry name" value="CHASE"/>
    <property type="match status" value="1"/>
</dbReference>
<dbReference type="PANTHER" id="PTHR43047">
    <property type="entry name" value="TWO-COMPONENT HISTIDINE PROTEIN KINASE"/>
    <property type="match status" value="1"/>
</dbReference>
<dbReference type="InterPro" id="IPR013655">
    <property type="entry name" value="PAS_fold_3"/>
</dbReference>
<dbReference type="Pfam" id="PF00512">
    <property type="entry name" value="HisKA"/>
    <property type="match status" value="1"/>
</dbReference>
<dbReference type="SUPFAM" id="SSF47384">
    <property type="entry name" value="Homodimeric domain of signal transducing histidine kinase"/>
    <property type="match status" value="1"/>
</dbReference>
<dbReference type="FunFam" id="1.10.287.130:FF:000001">
    <property type="entry name" value="Two-component sensor histidine kinase"/>
    <property type="match status" value="1"/>
</dbReference>
<dbReference type="Pfam" id="PF13426">
    <property type="entry name" value="PAS_9"/>
    <property type="match status" value="1"/>
</dbReference>
<dbReference type="Gene3D" id="3.30.565.10">
    <property type="entry name" value="Histidine kinase-like ATPase, C-terminal domain"/>
    <property type="match status" value="1"/>
</dbReference>
<feature type="modified residue" description="4-aspartylphosphate" evidence="11">
    <location>
        <position position="872"/>
    </location>
</feature>
<keyword evidence="18" id="KW-1185">Reference proteome</keyword>
<dbReference type="Gene3D" id="3.40.50.2300">
    <property type="match status" value="1"/>
</dbReference>
<dbReference type="CDD" id="cd00156">
    <property type="entry name" value="REC"/>
    <property type="match status" value="1"/>
</dbReference>
<dbReference type="Gene3D" id="3.30.450.350">
    <property type="entry name" value="CHASE domain"/>
    <property type="match status" value="1"/>
</dbReference>
<feature type="transmembrane region" description="Helical" evidence="12">
    <location>
        <begin position="260"/>
        <end position="280"/>
    </location>
</feature>
<evidence type="ECO:0000256" key="3">
    <source>
        <dbReference type="ARBA" id="ARBA00012438"/>
    </source>
</evidence>
<dbReference type="PROSITE" id="PS50839">
    <property type="entry name" value="CHASE"/>
    <property type="match status" value="1"/>
</dbReference>
<dbReference type="InterPro" id="IPR004358">
    <property type="entry name" value="Sig_transdc_His_kin-like_C"/>
</dbReference>
<dbReference type="AlphaFoldDB" id="A0A432ZDD2"/>
<dbReference type="InterPro" id="IPR003594">
    <property type="entry name" value="HATPase_dom"/>
</dbReference>
<dbReference type="PANTHER" id="PTHR43047:SF72">
    <property type="entry name" value="OSMOSENSING HISTIDINE PROTEIN KINASE SLN1"/>
    <property type="match status" value="1"/>
</dbReference>
<feature type="domain" description="PAS" evidence="15">
    <location>
        <begin position="307"/>
        <end position="379"/>
    </location>
</feature>
<dbReference type="InterPro" id="IPR003661">
    <property type="entry name" value="HisK_dim/P_dom"/>
</dbReference>
<feature type="domain" description="Histidine kinase" evidence="13">
    <location>
        <begin position="598"/>
        <end position="817"/>
    </location>
</feature>
<reference evidence="17 18" key="1">
    <citation type="journal article" date="2011" name="Front. Microbiol.">
        <title>Genomic signatures of strain selection and enhancement in Bacillus atrophaeus var. globigii, a historical biowarfare simulant.</title>
        <authorList>
            <person name="Gibbons H.S."/>
            <person name="Broomall S.M."/>
            <person name="McNew L.A."/>
            <person name="Daligault H."/>
            <person name="Chapman C."/>
            <person name="Bruce D."/>
            <person name="Karavis M."/>
            <person name="Krepps M."/>
            <person name="McGregor P.A."/>
            <person name="Hong C."/>
            <person name="Park K.H."/>
            <person name="Akmal A."/>
            <person name="Feldman A."/>
            <person name="Lin J.S."/>
            <person name="Chang W.E."/>
            <person name="Higgs B.W."/>
            <person name="Demirev P."/>
            <person name="Lindquist J."/>
            <person name="Liem A."/>
            <person name="Fochler E."/>
            <person name="Read T.D."/>
            <person name="Tapia R."/>
            <person name="Johnson S."/>
            <person name="Bishop-Lilly K.A."/>
            <person name="Detter C."/>
            <person name="Han C."/>
            <person name="Sozhamannan S."/>
            <person name="Rosenzweig C.N."/>
            <person name="Skowronski E.W."/>
        </authorList>
    </citation>
    <scope>NUCLEOTIDE SEQUENCE [LARGE SCALE GENOMIC DNA]</scope>
    <source>
        <strain evidence="17 18">CL-SP19</strain>
    </source>
</reference>
<dbReference type="OrthoDB" id="9812260at2"/>
<evidence type="ECO:0000256" key="11">
    <source>
        <dbReference type="PROSITE-ProRule" id="PRU00169"/>
    </source>
</evidence>
<organism evidence="17 18">
    <name type="scientific">Idiomarina seosinensis</name>
    <dbReference type="NCBI Taxonomy" id="281739"/>
    <lineage>
        <taxon>Bacteria</taxon>
        <taxon>Pseudomonadati</taxon>
        <taxon>Pseudomonadota</taxon>
        <taxon>Gammaproteobacteria</taxon>
        <taxon>Alteromonadales</taxon>
        <taxon>Idiomarinaceae</taxon>
        <taxon>Idiomarina</taxon>
    </lineage>
</organism>
<dbReference type="GO" id="GO:0000155">
    <property type="term" value="F:phosphorelay sensor kinase activity"/>
    <property type="evidence" value="ECO:0007669"/>
    <property type="project" value="InterPro"/>
</dbReference>
<feature type="transmembrane region" description="Helical" evidence="12">
    <location>
        <begin position="12"/>
        <end position="34"/>
    </location>
</feature>
<keyword evidence="4 11" id="KW-0597">Phosphoprotein</keyword>
<dbReference type="SMART" id="SM00388">
    <property type="entry name" value="HisKA"/>
    <property type="match status" value="1"/>
</dbReference>
<comment type="caution">
    <text evidence="17">The sequence shown here is derived from an EMBL/GenBank/DDBJ whole genome shotgun (WGS) entry which is preliminary data.</text>
</comment>
<evidence type="ECO:0000256" key="4">
    <source>
        <dbReference type="ARBA" id="ARBA00022553"/>
    </source>
</evidence>
<keyword evidence="8 12" id="KW-1133">Transmembrane helix</keyword>
<dbReference type="InterPro" id="IPR035965">
    <property type="entry name" value="PAS-like_dom_sf"/>
</dbReference>
<dbReference type="SUPFAM" id="SSF52172">
    <property type="entry name" value="CheY-like"/>
    <property type="match status" value="1"/>
</dbReference>
<comment type="catalytic activity">
    <reaction evidence="1">
        <text>ATP + protein L-histidine = ADP + protein N-phospho-L-histidine.</text>
        <dbReference type="EC" id="2.7.13.3"/>
    </reaction>
</comment>
<dbReference type="Gene3D" id="3.30.450.20">
    <property type="entry name" value="PAS domain"/>
    <property type="match status" value="2"/>
</dbReference>
<evidence type="ECO:0000313" key="17">
    <source>
        <dbReference type="EMBL" id="RUO75382.1"/>
    </source>
</evidence>
<evidence type="ECO:0000256" key="12">
    <source>
        <dbReference type="SAM" id="Phobius"/>
    </source>
</evidence>
<protein>
    <recommendedName>
        <fullName evidence="3">histidine kinase</fullName>
        <ecNumber evidence="3">2.7.13.3</ecNumber>
    </recommendedName>
</protein>
<proteinExistence type="predicted"/>
<feature type="domain" description="Response regulatory" evidence="14">
    <location>
        <begin position="824"/>
        <end position="944"/>
    </location>
</feature>
<dbReference type="Proteomes" id="UP000287908">
    <property type="component" value="Unassembled WGS sequence"/>
</dbReference>
<name>A0A432ZDD2_9GAMM</name>
<dbReference type="SMART" id="SM00086">
    <property type="entry name" value="PAC"/>
    <property type="match status" value="2"/>
</dbReference>
<dbReference type="SUPFAM" id="SSF55785">
    <property type="entry name" value="PYP-like sensor domain (PAS domain)"/>
    <property type="match status" value="2"/>
</dbReference>
<dbReference type="NCBIfam" id="TIGR00229">
    <property type="entry name" value="sensory_box"/>
    <property type="match status" value="1"/>
</dbReference>
<evidence type="ECO:0000256" key="9">
    <source>
        <dbReference type="ARBA" id="ARBA00023012"/>
    </source>
</evidence>
<evidence type="ECO:0000259" key="16">
    <source>
        <dbReference type="PROSITE" id="PS50839"/>
    </source>
</evidence>
<evidence type="ECO:0000259" key="14">
    <source>
        <dbReference type="PROSITE" id="PS50110"/>
    </source>
</evidence>
<keyword evidence="6 12" id="KW-0812">Transmembrane</keyword>
<keyword evidence="9" id="KW-0902">Two-component regulatory system</keyword>
<dbReference type="PROSITE" id="PS50109">
    <property type="entry name" value="HIS_KIN"/>
    <property type="match status" value="1"/>
</dbReference>
<dbReference type="Gene3D" id="1.10.287.130">
    <property type="match status" value="1"/>
</dbReference>
<comment type="subcellular location">
    <subcellularLocation>
        <location evidence="2">Membrane</location>
    </subcellularLocation>
</comment>
<dbReference type="PRINTS" id="PR00344">
    <property type="entry name" value="BCTRLSENSOR"/>
</dbReference>
<evidence type="ECO:0000259" key="15">
    <source>
        <dbReference type="PROSITE" id="PS50112"/>
    </source>
</evidence>
<evidence type="ECO:0000256" key="5">
    <source>
        <dbReference type="ARBA" id="ARBA00022679"/>
    </source>
</evidence>
<sequence>MSYYRHSYKSSRWLKLIAALLFFSFIGATEYLIYEYKKSQRADLERSASELAIRLKSQLETELNGTIFLTNGIEAYIVARRGDIVSDEVNSMLKQVYQFSPFFRNIGIAPNNKLSWIIPLEGNEAALGLNYENLPSQWPSIKQTIESNTVALDGPLELVQGGLGLIYRSPVYLNDNYWGIISAVIDADRLFQSLTEEIQETEISVQLGLKHANNTKNINPSPFIGDAAVFADASATTVVETPSGDWQLAIAVEEDEPNLWVARFIIWCLTLAVVLGIYFLTRHVYQQNLLNSLSTEVKARTKELSDVNSKLNHVLNAASETAIIATDRNGLITVFNRGAERMLGYSANEVINKTTPAIFHDPDEVTKKEKILTAQLDKDISGFSVFTAIPDIEGSEKDNWTYISKFGKRIPVELIVTKEFNNDGNPVGYLGLATDISQHINDQLTLNELKERLESATKVANIGVWELDLKDYKMLWNEQMYSLTGTTHRDFYGNYESIEPVFCHEEREEFNQLLEKLKRRALNRDPFSEAPPPLETTFRIIRADNEELRWMKGHAVIQCDESGVPQSMLGAMHEISSLVFAKEAAEQAERLKSQFLSTVSHELRTPLSVISGALSLLSLEEKSFSEETKNVLDLANRNSKRLTLLINDLLDIEKLTSGNLTFKFQEHSLKLLLDQAIAENRSYAEQENAIIKFDNTLSTDAHIVVDELRFIQAMTNLLSNAAKFSPNDGEVRVTASMTGQNVLIEIIDHGSGIPEAFKNRVFEPFAQAESSDSRNKGGTGLGLAITKTIIEKMGGTIGFDSELNQKTRFWFSLPKKTNLSNKKSVLHVEDSDDFSAVITAILEDNYEVDTASSIQQAKQKLSSNKYDVVIFDILSPDSSGCDIIEIANSTHEAIKIVVTSDPEVSLEKASRVDAIMDKANFTRTNFVDLIDKLAGNNENRRPHV</sequence>
<dbReference type="GO" id="GO:0009927">
    <property type="term" value="F:histidine phosphotransfer kinase activity"/>
    <property type="evidence" value="ECO:0007669"/>
    <property type="project" value="TreeGrafter"/>
</dbReference>
<dbReference type="InterPro" id="IPR000014">
    <property type="entry name" value="PAS"/>
</dbReference>
<dbReference type="Pfam" id="PF03924">
    <property type="entry name" value="CHASE"/>
    <property type="match status" value="1"/>
</dbReference>
<dbReference type="Pfam" id="PF00072">
    <property type="entry name" value="Response_reg"/>
    <property type="match status" value="1"/>
</dbReference>
<evidence type="ECO:0000256" key="8">
    <source>
        <dbReference type="ARBA" id="ARBA00022989"/>
    </source>
</evidence>
<dbReference type="EMBL" id="PIQF01000003">
    <property type="protein sequence ID" value="RUO75382.1"/>
    <property type="molecule type" value="Genomic_DNA"/>
</dbReference>
<dbReference type="InterPro" id="IPR036890">
    <property type="entry name" value="HATPase_C_sf"/>
</dbReference>
<dbReference type="InterPro" id="IPR001610">
    <property type="entry name" value="PAC"/>
</dbReference>
<gene>
    <name evidence="17" type="ORF">CWI81_10440</name>
</gene>
<dbReference type="GO" id="GO:0005886">
    <property type="term" value="C:plasma membrane"/>
    <property type="evidence" value="ECO:0007669"/>
    <property type="project" value="TreeGrafter"/>
</dbReference>
<dbReference type="InterPro" id="IPR005467">
    <property type="entry name" value="His_kinase_dom"/>
</dbReference>
<evidence type="ECO:0000256" key="1">
    <source>
        <dbReference type="ARBA" id="ARBA00000085"/>
    </source>
</evidence>
<dbReference type="PROSITE" id="PS50110">
    <property type="entry name" value="RESPONSE_REGULATORY"/>
    <property type="match status" value="1"/>
</dbReference>
<evidence type="ECO:0000313" key="18">
    <source>
        <dbReference type="Proteomes" id="UP000287908"/>
    </source>
</evidence>
<dbReference type="Pfam" id="PF08447">
    <property type="entry name" value="PAS_3"/>
    <property type="match status" value="1"/>
</dbReference>
<dbReference type="SUPFAM" id="SSF55874">
    <property type="entry name" value="ATPase domain of HSP90 chaperone/DNA topoisomerase II/histidine kinase"/>
    <property type="match status" value="1"/>
</dbReference>
<dbReference type="InterPro" id="IPR036097">
    <property type="entry name" value="HisK_dim/P_sf"/>
</dbReference>
<dbReference type="SMART" id="SM00091">
    <property type="entry name" value="PAS"/>
    <property type="match status" value="2"/>
</dbReference>
<keyword evidence="10 12" id="KW-0472">Membrane</keyword>
<dbReference type="InterPro" id="IPR042240">
    <property type="entry name" value="CHASE_sf"/>
</dbReference>
<dbReference type="FunFam" id="3.30.565.10:FF:000006">
    <property type="entry name" value="Sensor histidine kinase WalK"/>
    <property type="match status" value="1"/>
</dbReference>
<evidence type="ECO:0000256" key="2">
    <source>
        <dbReference type="ARBA" id="ARBA00004370"/>
    </source>
</evidence>
<evidence type="ECO:0000259" key="13">
    <source>
        <dbReference type="PROSITE" id="PS50109"/>
    </source>
</evidence>
<evidence type="ECO:0000256" key="10">
    <source>
        <dbReference type="ARBA" id="ARBA00023136"/>
    </source>
</evidence>
<evidence type="ECO:0000256" key="7">
    <source>
        <dbReference type="ARBA" id="ARBA00022777"/>
    </source>
</evidence>
<dbReference type="CDD" id="cd00130">
    <property type="entry name" value="PAS"/>
    <property type="match status" value="1"/>
</dbReference>
<feature type="domain" description="PAS" evidence="15">
    <location>
        <begin position="449"/>
        <end position="521"/>
    </location>
</feature>
<dbReference type="InterPro" id="IPR011006">
    <property type="entry name" value="CheY-like_superfamily"/>
</dbReference>
<dbReference type="SMART" id="SM00387">
    <property type="entry name" value="HATPase_c"/>
    <property type="match status" value="1"/>
</dbReference>
<dbReference type="Pfam" id="PF02518">
    <property type="entry name" value="HATPase_c"/>
    <property type="match status" value="1"/>
</dbReference>
<dbReference type="CDD" id="cd16922">
    <property type="entry name" value="HATPase_EvgS-ArcB-TorS-like"/>
    <property type="match status" value="1"/>
</dbReference>